<evidence type="ECO:0000313" key="5">
    <source>
        <dbReference type="WBParaSite" id="SCUD_0001424201-mRNA-1"/>
    </source>
</evidence>
<organism evidence="5">
    <name type="scientific">Schistosoma curassoni</name>
    <dbReference type="NCBI Taxonomy" id="6186"/>
    <lineage>
        <taxon>Eukaryota</taxon>
        <taxon>Metazoa</taxon>
        <taxon>Spiralia</taxon>
        <taxon>Lophotrochozoa</taxon>
        <taxon>Platyhelminthes</taxon>
        <taxon>Trematoda</taxon>
        <taxon>Digenea</taxon>
        <taxon>Strigeidida</taxon>
        <taxon>Schistosomatoidea</taxon>
        <taxon>Schistosomatidae</taxon>
        <taxon>Schistosoma</taxon>
    </lineage>
</organism>
<feature type="domain" description="DUF6451" evidence="2">
    <location>
        <begin position="198"/>
        <end position="230"/>
    </location>
</feature>
<dbReference type="Pfam" id="PF20049">
    <property type="entry name" value="DUF6451"/>
    <property type="match status" value="1"/>
</dbReference>
<evidence type="ECO:0000256" key="1">
    <source>
        <dbReference type="SAM" id="MobiDB-lite"/>
    </source>
</evidence>
<evidence type="ECO:0000313" key="3">
    <source>
        <dbReference type="EMBL" id="VDP55796.1"/>
    </source>
</evidence>
<sequence>MDPESPKHRSKRKTSEEIQYPERPVKDKEGRTIIDIQRQRNKWAEYLEKRLNAPAPLDIEAAHTDTPIDVTPPTSEEIRMAIKQIRSGKAVGPESTPVEALKSHIEATANDEALLSHTHHQMEVRTTSVAAASAAVGLNIHKGKGKIPKYKTENTNTITLDGEALEEPEYLKYLGNITYEQGGSNADLKARIGKARTTFLQLKNICNSKQLSTSIKVTIFNMNVKTVLLYGTETWRTTTTIINKVQVFMNSCLHKILNIHWPDTISNSLLCERTNQLPSEEEIMKRRCKWAEHTFRISRNCIMRQALTWDREGKQKRGRPKITLHRELKGDTKRINSN</sequence>
<evidence type="ECO:0000259" key="2">
    <source>
        <dbReference type="Pfam" id="PF20049"/>
    </source>
</evidence>
<evidence type="ECO:0000313" key="4">
    <source>
        <dbReference type="Proteomes" id="UP000279833"/>
    </source>
</evidence>
<proteinExistence type="predicted"/>
<name>A0A183KGU0_9TREM</name>
<dbReference type="EMBL" id="UZAK01036541">
    <property type="protein sequence ID" value="VDP55796.1"/>
    <property type="molecule type" value="Genomic_DNA"/>
</dbReference>
<dbReference type="Proteomes" id="UP000279833">
    <property type="component" value="Unassembled WGS sequence"/>
</dbReference>
<keyword evidence="4" id="KW-1185">Reference proteome</keyword>
<reference evidence="3 4" key="2">
    <citation type="submission" date="2018-11" db="EMBL/GenBank/DDBJ databases">
        <authorList>
            <consortium name="Pathogen Informatics"/>
        </authorList>
    </citation>
    <scope>NUCLEOTIDE SEQUENCE [LARGE SCALE GENOMIC DNA]</scope>
    <source>
        <strain evidence="3">Dakar</strain>
        <strain evidence="4">Dakar, Senegal</strain>
    </source>
</reference>
<dbReference type="PANTHER" id="PTHR47027:SF25">
    <property type="entry name" value="REVERSE TRANSCRIPTASE DOMAIN-CONTAINING PROTEIN"/>
    <property type="match status" value="1"/>
</dbReference>
<dbReference type="WBParaSite" id="SCUD_0001424201-mRNA-1">
    <property type="protein sequence ID" value="SCUD_0001424201-mRNA-1"/>
    <property type="gene ID" value="SCUD_0001424201"/>
</dbReference>
<accession>A0A183KGU0</accession>
<reference evidence="5" key="1">
    <citation type="submission" date="2016-06" db="UniProtKB">
        <authorList>
            <consortium name="WormBaseParasite"/>
        </authorList>
    </citation>
    <scope>IDENTIFICATION</scope>
</reference>
<dbReference type="PANTHER" id="PTHR47027">
    <property type="entry name" value="REVERSE TRANSCRIPTASE DOMAIN-CONTAINING PROTEIN"/>
    <property type="match status" value="1"/>
</dbReference>
<dbReference type="InterPro" id="IPR045609">
    <property type="entry name" value="DUF6451"/>
</dbReference>
<gene>
    <name evidence="3" type="ORF">SCUD_LOCUS14239</name>
</gene>
<feature type="region of interest" description="Disordered" evidence="1">
    <location>
        <begin position="1"/>
        <end position="30"/>
    </location>
</feature>
<dbReference type="AlphaFoldDB" id="A0A183KGU0"/>
<protein>
    <submittedName>
        <fullName evidence="5">DUF6451 domain-containing protein</fullName>
    </submittedName>
</protein>